<dbReference type="Proteomes" id="UP000657006">
    <property type="component" value="Unassembled WGS sequence"/>
</dbReference>
<dbReference type="EMBL" id="JACRSQ010000013">
    <property type="protein sequence ID" value="MBC8543860.1"/>
    <property type="molecule type" value="Genomic_DNA"/>
</dbReference>
<dbReference type="Pfam" id="PF04203">
    <property type="entry name" value="Sortase"/>
    <property type="match status" value="1"/>
</dbReference>
<evidence type="ECO:0000256" key="1">
    <source>
        <dbReference type="ARBA" id="ARBA00022801"/>
    </source>
</evidence>
<evidence type="ECO:0000256" key="2">
    <source>
        <dbReference type="PIRSR" id="PIRSR605754-1"/>
    </source>
</evidence>
<comment type="caution">
    <text evidence="3">The sequence shown here is derived from an EMBL/GenBank/DDBJ whole genome shotgun (WGS) entry which is preliminary data.</text>
</comment>
<sequence length="134" mass="14861">MPFLDARCSLQSDNLILFGHNMKNGTMFGSLEQYTDRDYLTAHPAIEFETASGCMRYEVFAVAVVNKYDDWYSFLDAADEAVCQEQVSRIREKSLLKTEAMPVYGGQLLTLSTCHGSGSDDRLLVIAAETTADG</sequence>
<evidence type="ECO:0000313" key="3">
    <source>
        <dbReference type="EMBL" id="MBC8543860.1"/>
    </source>
</evidence>
<feature type="active site" description="Proton donor/acceptor" evidence="2">
    <location>
        <position position="20"/>
    </location>
</feature>
<gene>
    <name evidence="3" type="ORF">H8730_09910</name>
</gene>
<accession>A0A926I222</accession>
<dbReference type="InterPro" id="IPR023365">
    <property type="entry name" value="Sortase_dom-sf"/>
</dbReference>
<dbReference type="Gene3D" id="2.40.260.10">
    <property type="entry name" value="Sortase"/>
    <property type="match status" value="1"/>
</dbReference>
<proteinExistence type="predicted"/>
<keyword evidence="4" id="KW-1185">Reference proteome</keyword>
<dbReference type="SUPFAM" id="SSF63817">
    <property type="entry name" value="Sortase"/>
    <property type="match status" value="1"/>
</dbReference>
<keyword evidence="1" id="KW-0378">Hydrolase</keyword>
<dbReference type="InterPro" id="IPR005754">
    <property type="entry name" value="Sortase"/>
</dbReference>
<reference evidence="3" key="1">
    <citation type="submission" date="2020-08" db="EMBL/GenBank/DDBJ databases">
        <title>Genome public.</title>
        <authorList>
            <person name="Liu C."/>
            <person name="Sun Q."/>
        </authorList>
    </citation>
    <scope>NUCLEOTIDE SEQUENCE</scope>
    <source>
        <strain evidence="3">NSJ-32</strain>
    </source>
</reference>
<evidence type="ECO:0000313" key="4">
    <source>
        <dbReference type="Proteomes" id="UP000657006"/>
    </source>
</evidence>
<dbReference type="AlphaFoldDB" id="A0A926I222"/>
<protein>
    <submittedName>
        <fullName evidence="3">Class B sortase</fullName>
    </submittedName>
</protein>
<feature type="active site" description="Acyl-thioester intermediate" evidence="2">
    <location>
        <position position="114"/>
    </location>
</feature>
<dbReference type="GO" id="GO:0016787">
    <property type="term" value="F:hydrolase activity"/>
    <property type="evidence" value="ECO:0007669"/>
    <property type="project" value="UniProtKB-KW"/>
</dbReference>
<dbReference type="CDD" id="cd05826">
    <property type="entry name" value="Sortase_B"/>
    <property type="match status" value="1"/>
</dbReference>
<name>A0A926I222_9FIRM</name>
<organism evidence="3 4">
    <name type="scientific">Bianquea renquensis</name>
    <dbReference type="NCBI Taxonomy" id="2763661"/>
    <lineage>
        <taxon>Bacteria</taxon>
        <taxon>Bacillati</taxon>
        <taxon>Bacillota</taxon>
        <taxon>Clostridia</taxon>
        <taxon>Eubacteriales</taxon>
        <taxon>Bianqueaceae</taxon>
        <taxon>Bianquea</taxon>
    </lineage>
</organism>
<dbReference type="InterPro" id="IPR009835">
    <property type="entry name" value="SrtB"/>
</dbReference>